<feature type="domain" description="C2 NT-type" evidence="2">
    <location>
        <begin position="107"/>
        <end position="255"/>
    </location>
</feature>
<evidence type="ECO:0000313" key="3">
    <source>
        <dbReference type="EMBL" id="KAJ7966395.1"/>
    </source>
</evidence>
<organism evidence="3 4">
    <name type="scientific">Quillaja saponaria</name>
    <name type="common">Soap bark tree</name>
    <dbReference type="NCBI Taxonomy" id="32244"/>
    <lineage>
        <taxon>Eukaryota</taxon>
        <taxon>Viridiplantae</taxon>
        <taxon>Streptophyta</taxon>
        <taxon>Embryophyta</taxon>
        <taxon>Tracheophyta</taxon>
        <taxon>Spermatophyta</taxon>
        <taxon>Magnoliopsida</taxon>
        <taxon>eudicotyledons</taxon>
        <taxon>Gunneridae</taxon>
        <taxon>Pentapetalae</taxon>
        <taxon>rosids</taxon>
        <taxon>fabids</taxon>
        <taxon>Fabales</taxon>
        <taxon>Quillajaceae</taxon>
        <taxon>Quillaja</taxon>
    </lineage>
</organism>
<evidence type="ECO:0000259" key="2">
    <source>
        <dbReference type="PROSITE" id="PS51840"/>
    </source>
</evidence>
<feature type="compositionally biased region" description="Basic and acidic residues" evidence="1">
    <location>
        <begin position="72"/>
        <end position="94"/>
    </location>
</feature>
<accession>A0AAD7LXY6</accession>
<dbReference type="PROSITE" id="PS51840">
    <property type="entry name" value="C2_NT"/>
    <property type="match status" value="1"/>
</dbReference>
<dbReference type="InterPro" id="IPR019448">
    <property type="entry name" value="NT-C2"/>
</dbReference>
<dbReference type="InterPro" id="IPR039614">
    <property type="entry name" value="PMI1-like"/>
</dbReference>
<evidence type="ECO:0000313" key="4">
    <source>
        <dbReference type="Proteomes" id="UP001163823"/>
    </source>
</evidence>
<dbReference type="KEGG" id="qsa:O6P43_015873"/>
<proteinExistence type="predicted"/>
<sequence length="1147" mass="127422">MIYEARLNSFVNLCMLEVNTICDNDAGRSSNGQLLRDIEEISKALYLHKAPPKALPSSSSVRSKSAGKPRLSKPELKSTPRYSREDLFPKDKKSSSAWNWKKPLKALTHIGYQKFDCYFYLHVHKIEGLPFNFNDISLCVNWKTKNSVLRTKPSRVFQGVAEFDETLMHRCSIYGSRSGQHHSAKYEAKLFLIYASIFGSSELDIGKHWVEITRILPLTLEELGSGNSSGKWTTSFRLTGEAKGASLNVSFGFSVLKDDLKKLSGNMIVPKLINVGQNGLSTPGNVVAFSSNDRDEMLRQVGSVPLQLGSFLSSHSVDVKICNEVLVNPSSGLSKSISVLYQKLDEGNLHSSEGSDLEHLESHKSEINMELGSAQVSDQNESDDTMFTVIERGIEMSGEDSLKAEQTNDKSVIEIINMDEIIEVDDISPEKGTMCLSKRNICVNYIDEVTADDSKYKDNSPCTNRLSMEELDPAANGLLISESIKLDPSKTSEEFFEQENFLEFKANYKSGKVKKSASLDDITESVASDFLNMLGIENGSSGLSSDGDPQSPRERLFREFEQEALASGNLFFDFQENEEQMKFGLAESGDPSESSPPNSDVSLIIHAAEDENETSPRDCGLSLIFHATEEEHEKERQLLITRRRKAKILEDLETEALMQQWDLYDKDFQNSPRTGSGGFGSPIELPPGEPLMLPPIEEGFGPSIRIKGGGFLHSMSPSLFRNAKNSGNLIIQASDSVVLPARMGDDTLEILQHMASSGVEKLYENTCKLMPLEDTAGKTMQQIVRDSTVIPDPESERQALWLHELLLGQDSEFGEFPNSWRYGNYIADLKDDKTGLNYVSVEDLAPTIMNEIQSLLVEGLRIQCGMSNEDSPSCIHPLSSRKMQLEHVGDFGGDFDVLMGLSITLDEWLRLDAGFIEGDENDEHILKILTVHHAKITDLIGGSSQNIKGGAKKSSGKQGVLGNNLTVAIKVQLRDPLRNYEPVGTPMLVLIQVERDFVHSIGDKHNVVLERTKEEKRNQAILKEMSNWNMEKTHDINQGSCESKFRITEIHIAGVISKPGKQQLWGSTAQQQSGCRWVLASGMGKTVNFPSSKSKVIVSSSNMVRTESQHEDILWSISSHVHGMGINWKDPAAPCTHIRNPNIIFSN</sequence>
<dbReference type="Pfam" id="PF21745">
    <property type="entry name" value="PMI1_PMIR1-2_C"/>
    <property type="match status" value="1"/>
</dbReference>
<gene>
    <name evidence="3" type="ORF">O6P43_015873</name>
</gene>
<dbReference type="PANTHER" id="PTHR33414">
    <property type="entry name" value="PROTEIN PLASTID MOVEMENT IMPAIRED 1-RELATED 1"/>
    <property type="match status" value="1"/>
</dbReference>
<dbReference type="PANTHER" id="PTHR33414:SF10">
    <property type="entry name" value="PROTEIN PLASTID MOVEMENT IMPAIRED 1-RELATED 2"/>
    <property type="match status" value="1"/>
</dbReference>
<dbReference type="AlphaFoldDB" id="A0AAD7LXY6"/>
<comment type="caution">
    <text evidence="3">The sequence shown here is derived from an EMBL/GenBank/DDBJ whole genome shotgun (WGS) entry which is preliminary data.</text>
</comment>
<dbReference type="Proteomes" id="UP001163823">
    <property type="component" value="Chromosome 6"/>
</dbReference>
<dbReference type="EMBL" id="JARAOO010000006">
    <property type="protein sequence ID" value="KAJ7966395.1"/>
    <property type="molecule type" value="Genomic_DNA"/>
</dbReference>
<protein>
    <submittedName>
        <fullName evidence="3">Protein PLASTID MOVEMENT IMPAIRED 1-RELATED 1</fullName>
    </submittedName>
</protein>
<dbReference type="Pfam" id="PF10358">
    <property type="entry name" value="NT-C2"/>
    <property type="match status" value="1"/>
</dbReference>
<dbReference type="InterPro" id="IPR048972">
    <property type="entry name" value="PMI1_PMIR1-2_C"/>
</dbReference>
<keyword evidence="4" id="KW-1185">Reference proteome</keyword>
<reference evidence="3" key="1">
    <citation type="journal article" date="2023" name="Science">
        <title>Elucidation of the pathway for biosynthesis of saponin adjuvants from the soapbark tree.</title>
        <authorList>
            <person name="Reed J."/>
            <person name="Orme A."/>
            <person name="El-Demerdash A."/>
            <person name="Owen C."/>
            <person name="Martin L.B.B."/>
            <person name="Misra R.C."/>
            <person name="Kikuchi S."/>
            <person name="Rejzek M."/>
            <person name="Martin A.C."/>
            <person name="Harkess A."/>
            <person name="Leebens-Mack J."/>
            <person name="Louveau T."/>
            <person name="Stephenson M.J."/>
            <person name="Osbourn A."/>
        </authorList>
    </citation>
    <scope>NUCLEOTIDE SEQUENCE</scope>
    <source>
        <strain evidence="3">S10</strain>
    </source>
</reference>
<evidence type="ECO:0000256" key="1">
    <source>
        <dbReference type="SAM" id="MobiDB-lite"/>
    </source>
</evidence>
<name>A0AAD7LXY6_QUISA</name>
<feature type="region of interest" description="Disordered" evidence="1">
    <location>
        <begin position="51"/>
        <end position="95"/>
    </location>
</feature>